<organism evidence="2 3">
    <name type="scientific">Pisolithus microcarpus 441</name>
    <dbReference type="NCBI Taxonomy" id="765257"/>
    <lineage>
        <taxon>Eukaryota</taxon>
        <taxon>Fungi</taxon>
        <taxon>Dikarya</taxon>
        <taxon>Basidiomycota</taxon>
        <taxon>Agaricomycotina</taxon>
        <taxon>Agaricomycetes</taxon>
        <taxon>Agaricomycetidae</taxon>
        <taxon>Boletales</taxon>
        <taxon>Sclerodermatineae</taxon>
        <taxon>Pisolithaceae</taxon>
        <taxon>Pisolithus</taxon>
    </lineage>
</organism>
<name>A0A0C9Z0M7_9AGAM</name>
<reference evidence="2 3" key="1">
    <citation type="submission" date="2014-04" db="EMBL/GenBank/DDBJ databases">
        <authorList>
            <consortium name="DOE Joint Genome Institute"/>
            <person name="Kuo A."/>
            <person name="Kohler A."/>
            <person name="Costa M.D."/>
            <person name="Nagy L.G."/>
            <person name="Floudas D."/>
            <person name="Copeland A."/>
            <person name="Barry K.W."/>
            <person name="Cichocki N."/>
            <person name="Veneault-Fourrey C."/>
            <person name="LaButti K."/>
            <person name="Lindquist E.A."/>
            <person name="Lipzen A."/>
            <person name="Lundell T."/>
            <person name="Morin E."/>
            <person name="Murat C."/>
            <person name="Sun H."/>
            <person name="Tunlid A."/>
            <person name="Henrissat B."/>
            <person name="Grigoriev I.V."/>
            <person name="Hibbett D.S."/>
            <person name="Martin F."/>
            <person name="Nordberg H.P."/>
            <person name="Cantor M.N."/>
            <person name="Hua S.X."/>
        </authorList>
    </citation>
    <scope>NUCLEOTIDE SEQUENCE [LARGE SCALE GENOMIC DNA]</scope>
    <source>
        <strain evidence="2 3">441</strain>
    </source>
</reference>
<gene>
    <name evidence="2" type="ORF">PISMIDRAFT_680008</name>
</gene>
<accession>A0A0C9Z0M7</accession>
<sequence>MPMDTSKRSKVSRKRKLRADETIDIILGTSKYIEPRLESHVKEEEDLGIVVPLNIDPVKTEEKIRPEQEVVECVPAKRRRVRFATTSVYHQQVGRRAPVQRQTPQLAAMLRSSRRVDETDARHPRPARQLEPQEVGTWHRKSANNLQQKLESRLEASLVEAERLSKIVSQLLSDAEWIDQEIKSIRAGINALWNSQTLCRCGCPAESCR</sequence>
<dbReference type="HOGENOM" id="CLU_1315854_0_0_1"/>
<evidence type="ECO:0000313" key="2">
    <source>
        <dbReference type="EMBL" id="KIK22606.1"/>
    </source>
</evidence>
<feature type="region of interest" description="Disordered" evidence="1">
    <location>
        <begin position="111"/>
        <end position="131"/>
    </location>
</feature>
<dbReference type="Proteomes" id="UP000054018">
    <property type="component" value="Unassembled WGS sequence"/>
</dbReference>
<feature type="compositionally biased region" description="Basic and acidic residues" evidence="1">
    <location>
        <begin position="114"/>
        <end position="123"/>
    </location>
</feature>
<proteinExistence type="predicted"/>
<evidence type="ECO:0000256" key="1">
    <source>
        <dbReference type="SAM" id="MobiDB-lite"/>
    </source>
</evidence>
<dbReference type="AlphaFoldDB" id="A0A0C9Z0M7"/>
<dbReference type="OrthoDB" id="2689024at2759"/>
<keyword evidence="3" id="KW-1185">Reference proteome</keyword>
<protein>
    <submittedName>
        <fullName evidence="2">Uncharacterized protein</fullName>
    </submittedName>
</protein>
<dbReference type="EMBL" id="KN833737">
    <property type="protein sequence ID" value="KIK22606.1"/>
    <property type="molecule type" value="Genomic_DNA"/>
</dbReference>
<reference evidence="3" key="2">
    <citation type="submission" date="2015-01" db="EMBL/GenBank/DDBJ databases">
        <title>Evolutionary Origins and Diversification of the Mycorrhizal Mutualists.</title>
        <authorList>
            <consortium name="DOE Joint Genome Institute"/>
            <consortium name="Mycorrhizal Genomics Consortium"/>
            <person name="Kohler A."/>
            <person name="Kuo A."/>
            <person name="Nagy L.G."/>
            <person name="Floudas D."/>
            <person name="Copeland A."/>
            <person name="Barry K.W."/>
            <person name="Cichocki N."/>
            <person name="Veneault-Fourrey C."/>
            <person name="LaButti K."/>
            <person name="Lindquist E.A."/>
            <person name="Lipzen A."/>
            <person name="Lundell T."/>
            <person name="Morin E."/>
            <person name="Murat C."/>
            <person name="Riley R."/>
            <person name="Ohm R."/>
            <person name="Sun H."/>
            <person name="Tunlid A."/>
            <person name="Henrissat B."/>
            <person name="Grigoriev I.V."/>
            <person name="Hibbett D.S."/>
            <person name="Martin F."/>
        </authorList>
    </citation>
    <scope>NUCLEOTIDE SEQUENCE [LARGE SCALE GENOMIC DNA]</scope>
    <source>
        <strain evidence="3">441</strain>
    </source>
</reference>
<evidence type="ECO:0000313" key="3">
    <source>
        <dbReference type="Proteomes" id="UP000054018"/>
    </source>
</evidence>